<organism evidence="2 3">
    <name type="scientific">Macrostomum lignano</name>
    <dbReference type="NCBI Taxonomy" id="282301"/>
    <lineage>
        <taxon>Eukaryota</taxon>
        <taxon>Metazoa</taxon>
        <taxon>Spiralia</taxon>
        <taxon>Lophotrochozoa</taxon>
        <taxon>Platyhelminthes</taxon>
        <taxon>Rhabditophora</taxon>
        <taxon>Macrostomorpha</taxon>
        <taxon>Macrostomida</taxon>
        <taxon>Macrostomidae</taxon>
        <taxon>Macrostomum</taxon>
    </lineage>
</organism>
<dbReference type="AlphaFoldDB" id="A0A1I8FFD4"/>
<protein>
    <submittedName>
        <fullName evidence="3">PCIF1_WW domain-containing protein</fullName>
    </submittedName>
</protein>
<dbReference type="WBParaSite" id="maker-unitig_31716-snap-gene-0.1-mRNA-1">
    <property type="protein sequence ID" value="maker-unitig_31716-snap-gene-0.1-mRNA-1"/>
    <property type="gene ID" value="maker-unitig_31716-snap-gene-0.1"/>
</dbReference>
<proteinExistence type="predicted"/>
<name>A0A1I8FFD4_9PLAT</name>
<dbReference type="Proteomes" id="UP000095280">
    <property type="component" value="Unplaced"/>
</dbReference>
<evidence type="ECO:0000256" key="1">
    <source>
        <dbReference type="SAM" id="MobiDB-lite"/>
    </source>
</evidence>
<keyword evidence="2" id="KW-1185">Reference proteome</keyword>
<reference evidence="3" key="1">
    <citation type="submission" date="2016-11" db="UniProtKB">
        <authorList>
            <consortium name="WormBaseParasite"/>
        </authorList>
    </citation>
    <scope>IDENTIFICATION</scope>
</reference>
<evidence type="ECO:0000313" key="3">
    <source>
        <dbReference type="WBParaSite" id="maker-unitig_31716-snap-gene-0.1-mRNA-1"/>
    </source>
</evidence>
<feature type="region of interest" description="Disordered" evidence="1">
    <location>
        <begin position="1"/>
        <end position="42"/>
    </location>
</feature>
<sequence>AIDSPPLDSDARTAAESRRRHLFPARAVTNRHGGGALGNEAFASSNKKSFNSTNFNAAAAATAEARRRRQRRSKVESSSGAAYPRLDRPTGFRDIDDAFKAALADNCARRLDAARDRQGAGRAAGRLRPVAHRQLKQCVRVQWPPESSSCAAAASSGLLLLLAQTQQPLQGRAGCRSPNDLQGQLPCLEALVPLPEPLKKSLLVTESKKLMQLGAGRHMPRLQDCEAACMQFYDDLAPMCSSAGYKPRKVAKIADSFAWNVSACFAARRTCLRGRSRIR</sequence>
<accession>A0A1I8FFD4</accession>
<evidence type="ECO:0000313" key="2">
    <source>
        <dbReference type="Proteomes" id="UP000095280"/>
    </source>
</evidence>
<feature type="region of interest" description="Disordered" evidence="1">
    <location>
        <begin position="61"/>
        <end position="87"/>
    </location>
</feature>